<dbReference type="Pfam" id="PF04073">
    <property type="entry name" value="tRNA_edit"/>
    <property type="match status" value="1"/>
</dbReference>
<dbReference type="SUPFAM" id="SSF55681">
    <property type="entry name" value="Class II aaRS and biotin synthetases"/>
    <property type="match status" value="1"/>
</dbReference>
<comment type="subcellular location">
    <subcellularLocation>
        <location evidence="1 10">Cytoplasm</location>
    </subcellularLocation>
</comment>
<evidence type="ECO:0000259" key="11">
    <source>
        <dbReference type="PROSITE" id="PS50862"/>
    </source>
</evidence>
<dbReference type="SUPFAM" id="SSF52954">
    <property type="entry name" value="Class II aaRS ABD-related"/>
    <property type="match status" value="1"/>
</dbReference>
<dbReference type="InterPro" id="IPR036754">
    <property type="entry name" value="YbaK/aa-tRNA-synt-asso_dom_sf"/>
</dbReference>
<dbReference type="Pfam" id="PF00587">
    <property type="entry name" value="tRNA-synt_2b"/>
    <property type="match status" value="1"/>
</dbReference>
<evidence type="ECO:0000256" key="8">
    <source>
        <dbReference type="ARBA" id="ARBA00023146"/>
    </source>
</evidence>
<evidence type="ECO:0000256" key="7">
    <source>
        <dbReference type="ARBA" id="ARBA00022917"/>
    </source>
</evidence>
<evidence type="ECO:0000256" key="6">
    <source>
        <dbReference type="ARBA" id="ARBA00022840"/>
    </source>
</evidence>
<keyword evidence="3 10" id="KW-0963">Cytoplasm</keyword>
<evidence type="ECO:0000256" key="9">
    <source>
        <dbReference type="ARBA" id="ARBA00047671"/>
    </source>
</evidence>
<dbReference type="InterPro" id="IPR050062">
    <property type="entry name" value="Pro-tRNA_synthetase"/>
</dbReference>
<dbReference type="RefSeq" id="WP_022303214.1">
    <property type="nucleotide sequence ID" value="NZ_DAWEED010000001.1"/>
</dbReference>
<dbReference type="CDD" id="cd00861">
    <property type="entry name" value="ProRS_anticodon_short"/>
    <property type="match status" value="1"/>
</dbReference>
<dbReference type="InterPro" id="IPR044140">
    <property type="entry name" value="ProRS_anticodon_short"/>
</dbReference>
<dbReference type="InterPro" id="IPR004154">
    <property type="entry name" value="Anticodon-bd"/>
</dbReference>
<dbReference type="PRINTS" id="PR01046">
    <property type="entry name" value="TRNASYNTHPRO"/>
</dbReference>
<comment type="similarity">
    <text evidence="10">Belongs to the class-II aminoacyl-tRNA synthetase family. ProS type 1 subfamily.</text>
</comment>
<comment type="catalytic activity">
    <reaction evidence="9 10">
        <text>tRNA(Pro) + L-proline + ATP = L-prolyl-tRNA(Pro) + AMP + diphosphate</text>
        <dbReference type="Rhea" id="RHEA:14305"/>
        <dbReference type="Rhea" id="RHEA-COMP:9700"/>
        <dbReference type="Rhea" id="RHEA-COMP:9702"/>
        <dbReference type="ChEBI" id="CHEBI:30616"/>
        <dbReference type="ChEBI" id="CHEBI:33019"/>
        <dbReference type="ChEBI" id="CHEBI:60039"/>
        <dbReference type="ChEBI" id="CHEBI:78442"/>
        <dbReference type="ChEBI" id="CHEBI:78532"/>
        <dbReference type="ChEBI" id="CHEBI:456215"/>
        <dbReference type="EC" id="6.1.1.15"/>
    </reaction>
</comment>
<dbReference type="CDD" id="cd04334">
    <property type="entry name" value="ProRS-INS"/>
    <property type="match status" value="1"/>
</dbReference>
<reference evidence="12 13" key="1">
    <citation type="submission" date="2020-08" db="EMBL/GenBank/DDBJ databases">
        <title>Genome public.</title>
        <authorList>
            <person name="Liu C."/>
            <person name="Sun Q."/>
        </authorList>
    </citation>
    <scope>NUCLEOTIDE SEQUENCE [LARGE SCALE GENOMIC DNA]</scope>
    <source>
        <strain evidence="12 13">3_YM_SP_D4_24.mj</strain>
    </source>
</reference>
<dbReference type="Pfam" id="PF03129">
    <property type="entry name" value="HGTP_anticodon"/>
    <property type="match status" value="1"/>
</dbReference>
<evidence type="ECO:0000256" key="4">
    <source>
        <dbReference type="ARBA" id="ARBA00022598"/>
    </source>
</evidence>
<dbReference type="PROSITE" id="PS50862">
    <property type="entry name" value="AA_TRNA_LIGASE_II"/>
    <property type="match status" value="1"/>
</dbReference>
<dbReference type="EC" id="6.1.1.15" evidence="10"/>
<dbReference type="EMBL" id="JACRTP010000004">
    <property type="protein sequence ID" value="MBC8629157.1"/>
    <property type="molecule type" value="Genomic_DNA"/>
</dbReference>
<dbReference type="InterPro" id="IPR007214">
    <property type="entry name" value="YbaK/aa-tRNA-synth-assoc-dom"/>
</dbReference>
<accession>A0ABR7PCK2</accession>
<keyword evidence="6 10" id="KW-0067">ATP-binding</keyword>
<gene>
    <name evidence="10" type="primary">proS</name>
    <name evidence="12" type="ORF">H8712_11130</name>
</gene>
<evidence type="ECO:0000256" key="5">
    <source>
        <dbReference type="ARBA" id="ARBA00022741"/>
    </source>
</evidence>
<comment type="domain">
    <text evidence="10">Consists of three domains: the N-terminal catalytic domain, the editing domain and the C-terminal anticodon-binding domain.</text>
</comment>
<organism evidence="12 13">
    <name type="scientific">Blautia stercoris</name>
    <dbReference type="NCBI Taxonomy" id="871664"/>
    <lineage>
        <taxon>Bacteria</taxon>
        <taxon>Bacillati</taxon>
        <taxon>Bacillota</taxon>
        <taxon>Clostridia</taxon>
        <taxon>Lachnospirales</taxon>
        <taxon>Lachnospiraceae</taxon>
        <taxon>Blautia</taxon>
    </lineage>
</organism>
<dbReference type="GO" id="GO:0004827">
    <property type="term" value="F:proline-tRNA ligase activity"/>
    <property type="evidence" value="ECO:0007669"/>
    <property type="project" value="UniProtKB-EC"/>
</dbReference>
<feature type="domain" description="Aminoacyl-transfer RNA synthetases class-II family profile" evidence="11">
    <location>
        <begin position="51"/>
        <end position="463"/>
    </location>
</feature>
<dbReference type="NCBIfam" id="TIGR00409">
    <property type="entry name" value="proS_fam_II"/>
    <property type="match status" value="1"/>
</dbReference>
<dbReference type="Proteomes" id="UP000661649">
    <property type="component" value="Unassembled WGS sequence"/>
</dbReference>
<dbReference type="Gene3D" id="3.30.930.10">
    <property type="entry name" value="Bira Bifunctional Protein, Domain 2"/>
    <property type="match status" value="2"/>
</dbReference>
<comment type="function">
    <text evidence="10">Catalyzes the attachment of proline to tRNA(Pro) in a two-step reaction: proline is first activated by ATP to form Pro-AMP and then transferred to the acceptor end of tRNA(Pro). As ProRS can inadvertently accommodate and process non-cognate amino acids such as alanine and cysteine, to avoid such errors it has two additional distinct editing activities against alanine. One activity is designated as 'pretransfer' editing and involves the tRNA(Pro)-independent hydrolysis of activated Ala-AMP. The other activity is designated 'posttransfer' editing and involves deacylation of mischarged Ala-tRNA(Pro). The misacylated Cys-tRNA(Pro) is not edited by ProRS.</text>
</comment>
<dbReference type="InterPro" id="IPR045864">
    <property type="entry name" value="aa-tRNA-synth_II/BPL/LPL"/>
</dbReference>
<dbReference type="HAMAP" id="MF_01569">
    <property type="entry name" value="Pro_tRNA_synth_type1"/>
    <property type="match status" value="1"/>
</dbReference>
<evidence type="ECO:0000256" key="1">
    <source>
        <dbReference type="ARBA" id="ARBA00004496"/>
    </source>
</evidence>
<evidence type="ECO:0000313" key="12">
    <source>
        <dbReference type="EMBL" id="MBC8629157.1"/>
    </source>
</evidence>
<dbReference type="InterPro" id="IPR023717">
    <property type="entry name" value="Pro-tRNA-Synthase_IIa_type1"/>
</dbReference>
<dbReference type="InterPro" id="IPR004500">
    <property type="entry name" value="Pro-tRNA-synth_IIa_bac-type"/>
</dbReference>
<dbReference type="InterPro" id="IPR002316">
    <property type="entry name" value="Pro-tRNA-ligase_IIa"/>
</dbReference>
<evidence type="ECO:0000313" key="13">
    <source>
        <dbReference type="Proteomes" id="UP000661649"/>
    </source>
</evidence>
<proteinExistence type="inferred from homology"/>
<keyword evidence="13" id="KW-1185">Reference proteome</keyword>
<evidence type="ECO:0000256" key="10">
    <source>
        <dbReference type="HAMAP-Rule" id="MF_01569"/>
    </source>
</evidence>
<dbReference type="PANTHER" id="PTHR42753">
    <property type="entry name" value="MITOCHONDRIAL RIBOSOME PROTEIN L39/PROLYL-TRNA LIGASE FAMILY MEMBER"/>
    <property type="match status" value="1"/>
</dbReference>
<keyword evidence="5 10" id="KW-0547">Nucleotide-binding</keyword>
<dbReference type="SUPFAM" id="SSF55826">
    <property type="entry name" value="YbaK/ProRS associated domain"/>
    <property type="match status" value="1"/>
</dbReference>
<name>A0ABR7PCK2_9FIRM</name>
<keyword evidence="7 10" id="KW-0648">Protein biosynthesis</keyword>
<keyword evidence="4 10" id="KW-0436">Ligase</keyword>
<evidence type="ECO:0000256" key="2">
    <source>
        <dbReference type="ARBA" id="ARBA00011738"/>
    </source>
</evidence>
<dbReference type="InterPro" id="IPR036621">
    <property type="entry name" value="Anticodon-bd_dom_sf"/>
</dbReference>
<comment type="caution">
    <text evidence="12">The sequence shown here is derived from an EMBL/GenBank/DDBJ whole genome shotgun (WGS) entry which is preliminary data.</text>
</comment>
<dbReference type="InterPro" id="IPR006195">
    <property type="entry name" value="aa-tRNA-synth_II"/>
</dbReference>
<dbReference type="PANTHER" id="PTHR42753:SF2">
    <property type="entry name" value="PROLINE--TRNA LIGASE"/>
    <property type="match status" value="1"/>
</dbReference>
<comment type="subunit">
    <text evidence="2 10">Homodimer.</text>
</comment>
<dbReference type="InterPro" id="IPR002314">
    <property type="entry name" value="aa-tRNA-synt_IIb"/>
</dbReference>
<dbReference type="NCBIfam" id="NF006625">
    <property type="entry name" value="PRK09194.1"/>
    <property type="match status" value="1"/>
</dbReference>
<evidence type="ECO:0000256" key="3">
    <source>
        <dbReference type="ARBA" id="ARBA00022490"/>
    </source>
</evidence>
<dbReference type="Gene3D" id="3.40.50.800">
    <property type="entry name" value="Anticodon-binding domain"/>
    <property type="match status" value="1"/>
</dbReference>
<sequence length="570" mass="64289">MKLSKLVGDRFKERPSDCVIDSHALMVRGGYMKYVANGIYSQYMPLRRVCQKIEAIIRDEMDKIDGQEVQFPVALPASLWEESGRYESVGSELLRFKDRNGSKMVLGMTHEEAAVQLVREYGQTYAKYPFMIYQFQTKFRDEARPRAGLIRVREFTMKDAYSFHTSQEDLEEYYDKCYHAYERIFARAGIPETIAVASDSGMMGGSLSHEFMLLTPVGEDSIAVCPECGYKANVEAAENIVENEAEEYQELKLVSTPNMHTIEEVCEFLNSSAEKSCKAVVYQKNSNDEYVVLFIRGDLEANETKLTNFLKEEIHPAEITLESGLHPGFIGPYKMDANVTVLYDSSLKGGCNLCCGGNQDDYHYTGLCMERDLPDAEYHDFAKIVDGGICPCCKKKAIKVSRGIEVGNIFQLGTKYTKSMGMKYLDKDSKEKYPIMGCYGIGVGRLAASVCEAHHDEYGPIWPMTIAPWQVHLCCVRPDNEEIKNYSDGLYEQLQNAGIEVLYDDRKVSAGVMFSDADLMGIPVRIIASPRNMKEGCCEVVTRDKSVREKVALEDVFATVQKMVQEALAR</sequence>
<protein>
    <recommendedName>
        <fullName evidence="10">Proline--tRNA ligase</fullName>
        <ecNumber evidence="10">6.1.1.15</ecNumber>
    </recommendedName>
    <alternativeName>
        <fullName evidence="10">Prolyl-tRNA synthetase</fullName>
        <shortName evidence="10">ProRS</shortName>
    </alternativeName>
</protein>
<keyword evidence="8 10" id="KW-0030">Aminoacyl-tRNA synthetase</keyword>